<keyword evidence="4" id="KW-1185">Reference proteome</keyword>
<sequence length="104" mass="11275">MSVSTVPGASSCASRAPSVYPTGGSVTIIRTAKMARTRKWKMGQSARHTLALNRGLFKCSSAKNASGCVPPSFICDGNRDCDDGSDETKYNCSMLFYIVYFIFK</sequence>
<dbReference type="SMART" id="SM00192">
    <property type="entry name" value="LDLa"/>
    <property type="match status" value="1"/>
</dbReference>
<dbReference type="SUPFAM" id="SSF57424">
    <property type="entry name" value="LDL receptor-like module"/>
    <property type="match status" value="1"/>
</dbReference>
<evidence type="ECO:0000313" key="3">
    <source>
        <dbReference type="EMBL" id="KAH3750005.1"/>
    </source>
</evidence>
<dbReference type="InterPro" id="IPR023415">
    <property type="entry name" value="LDLR_class-A_CS"/>
</dbReference>
<dbReference type="EMBL" id="JAIWYP010000010">
    <property type="protein sequence ID" value="KAH3750005.1"/>
    <property type="molecule type" value="Genomic_DNA"/>
</dbReference>
<evidence type="ECO:0000256" key="2">
    <source>
        <dbReference type="PROSITE-ProRule" id="PRU00124"/>
    </source>
</evidence>
<organism evidence="3 4">
    <name type="scientific">Dreissena polymorpha</name>
    <name type="common">Zebra mussel</name>
    <name type="synonym">Mytilus polymorpha</name>
    <dbReference type="NCBI Taxonomy" id="45954"/>
    <lineage>
        <taxon>Eukaryota</taxon>
        <taxon>Metazoa</taxon>
        <taxon>Spiralia</taxon>
        <taxon>Lophotrochozoa</taxon>
        <taxon>Mollusca</taxon>
        <taxon>Bivalvia</taxon>
        <taxon>Autobranchia</taxon>
        <taxon>Heteroconchia</taxon>
        <taxon>Euheterodonta</taxon>
        <taxon>Imparidentia</taxon>
        <taxon>Neoheterodontei</taxon>
        <taxon>Myida</taxon>
        <taxon>Dreissenoidea</taxon>
        <taxon>Dreissenidae</taxon>
        <taxon>Dreissena</taxon>
    </lineage>
</organism>
<dbReference type="InterPro" id="IPR002172">
    <property type="entry name" value="LDrepeatLR_classA_rpt"/>
</dbReference>
<gene>
    <name evidence="3" type="ORF">DPMN_184521</name>
</gene>
<dbReference type="PROSITE" id="PS01209">
    <property type="entry name" value="LDLRA_1"/>
    <property type="match status" value="1"/>
</dbReference>
<dbReference type="Proteomes" id="UP000828390">
    <property type="component" value="Unassembled WGS sequence"/>
</dbReference>
<reference evidence="3" key="1">
    <citation type="journal article" date="2019" name="bioRxiv">
        <title>The Genome of the Zebra Mussel, Dreissena polymorpha: A Resource for Invasive Species Research.</title>
        <authorList>
            <person name="McCartney M.A."/>
            <person name="Auch B."/>
            <person name="Kono T."/>
            <person name="Mallez S."/>
            <person name="Zhang Y."/>
            <person name="Obille A."/>
            <person name="Becker A."/>
            <person name="Abrahante J.E."/>
            <person name="Garbe J."/>
            <person name="Badalamenti J.P."/>
            <person name="Herman A."/>
            <person name="Mangelson H."/>
            <person name="Liachko I."/>
            <person name="Sullivan S."/>
            <person name="Sone E.D."/>
            <person name="Koren S."/>
            <person name="Silverstein K.A.T."/>
            <person name="Beckman K.B."/>
            <person name="Gohl D.M."/>
        </authorList>
    </citation>
    <scope>NUCLEOTIDE SEQUENCE</scope>
    <source>
        <strain evidence="3">Duluth1</strain>
        <tissue evidence="3">Whole animal</tissue>
    </source>
</reference>
<dbReference type="Gene3D" id="4.10.400.10">
    <property type="entry name" value="Low-density Lipoprotein Receptor"/>
    <property type="match status" value="1"/>
</dbReference>
<name>A0A9D4DKJ6_DREPO</name>
<comment type="caution">
    <text evidence="3">The sequence shown here is derived from an EMBL/GenBank/DDBJ whole genome shotgun (WGS) entry which is preliminary data.</text>
</comment>
<dbReference type="AlphaFoldDB" id="A0A9D4DKJ6"/>
<evidence type="ECO:0000256" key="1">
    <source>
        <dbReference type="ARBA" id="ARBA00023157"/>
    </source>
</evidence>
<keyword evidence="1" id="KW-1015">Disulfide bond</keyword>
<reference evidence="3" key="2">
    <citation type="submission" date="2020-11" db="EMBL/GenBank/DDBJ databases">
        <authorList>
            <person name="McCartney M.A."/>
            <person name="Auch B."/>
            <person name="Kono T."/>
            <person name="Mallez S."/>
            <person name="Becker A."/>
            <person name="Gohl D.M."/>
            <person name="Silverstein K.A.T."/>
            <person name="Koren S."/>
            <person name="Bechman K.B."/>
            <person name="Herman A."/>
            <person name="Abrahante J.E."/>
            <person name="Garbe J."/>
        </authorList>
    </citation>
    <scope>NUCLEOTIDE SEQUENCE</scope>
    <source>
        <strain evidence="3">Duluth1</strain>
        <tissue evidence="3">Whole animal</tissue>
    </source>
</reference>
<evidence type="ECO:0000313" key="4">
    <source>
        <dbReference type="Proteomes" id="UP000828390"/>
    </source>
</evidence>
<proteinExistence type="predicted"/>
<dbReference type="InterPro" id="IPR036055">
    <property type="entry name" value="LDL_receptor-like_sf"/>
</dbReference>
<accession>A0A9D4DKJ6</accession>
<comment type="caution">
    <text evidence="2">Lacks conserved residue(s) required for the propagation of feature annotation.</text>
</comment>
<dbReference type="Pfam" id="PF00057">
    <property type="entry name" value="Ldl_recept_a"/>
    <property type="match status" value="1"/>
</dbReference>
<protein>
    <submittedName>
        <fullName evidence="3">Uncharacterized protein</fullName>
    </submittedName>
</protein>
<dbReference type="PROSITE" id="PS50068">
    <property type="entry name" value="LDLRA_2"/>
    <property type="match status" value="1"/>
</dbReference>
<dbReference type="CDD" id="cd00112">
    <property type="entry name" value="LDLa"/>
    <property type="match status" value="1"/>
</dbReference>